<dbReference type="PANTHER" id="PTHR30069">
    <property type="entry name" value="TONB-DEPENDENT OUTER MEMBRANE RECEPTOR"/>
    <property type="match status" value="1"/>
</dbReference>
<dbReference type="EMBL" id="JALJYF010000001">
    <property type="protein sequence ID" value="MCP1726323.1"/>
    <property type="molecule type" value="Genomic_DNA"/>
</dbReference>
<comment type="subcellular location">
    <subcellularLocation>
        <location evidence="1 8">Cell outer membrane</location>
        <topology evidence="1 8">Multi-pass membrane protein</topology>
    </subcellularLocation>
</comment>
<keyword evidence="3 8" id="KW-1134">Transmembrane beta strand</keyword>
<keyword evidence="5 9" id="KW-0732">Signal</keyword>
<feature type="signal peptide" evidence="9">
    <location>
        <begin position="1"/>
        <end position="20"/>
    </location>
</feature>
<keyword evidence="4 8" id="KW-0812">Transmembrane</keyword>
<feature type="domain" description="TonB-dependent receptor plug" evidence="10">
    <location>
        <begin position="52"/>
        <end position="153"/>
    </location>
</feature>
<evidence type="ECO:0000313" key="11">
    <source>
        <dbReference type="EMBL" id="MCP1726323.1"/>
    </source>
</evidence>
<dbReference type="PROSITE" id="PS52016">
    <property type="entry name" value="TONB_DEPENDENT_REC_3"/>
    <property type="match status" value="1"/>
</dbReference>
<dbReference type="PANTHER" id="PTHR30069:SF53">
    <property type="entry name" value="COLICIN I RECEPTOR-RELATED"/>
    <property type="match status" value="1"/>
</dbReference>
<dbReference type="RefSeq" id="WP_253444416.1">
    <property type="nucleotide sequence ID" value="NZ_JALJYF010000001.1"/>
</dbReference>
<protein>
    <submittedName>
        <fullName evidence="11">Outer membrane cobalamin receptor</fullName>
    </submittedName>
</protein>
<evidence type="ECO:0000256" key="5">
    <source>
        <dbReference type="ARBA" id="ARBA00022729"/>
    </source>
</evidence>
<dbReference type="Gene3D" id="2.170.130.10">
    <property type="entry name" value="TonB-dependent receptor, plug domain"/>
    <property type="match status" value="1"/>
</dbReference>
<evidence type="ECO:0000256" key="4">
    <source>
        <dbReference type="ARBA" id="ARBA00022692"/>
    </source>
</evidence>
<comment type="caution">
    <text evidence="11">The sequence shown here is derived from an EMBL/GenBank/DDBJ whole genome shotgun (WGS) entry which is preliminary data.</text>
</comment>
<evidence type="ECO:0000256" key="9">
    <source>
        <dbReference type="SAM" id="SignalP"/>
    </source>
</evidence>
<comment type="similarity">
    <text evidence="8">Belongs to the TonB-dependent receptor family.</text>
</comment>
<evidence type="ECO:0000256" key="2">
    <source>
        <dbReference type="ARBA" id="ARBA00022448"/>
    </source>
</evidence>
<proteinExistence type="inferred from homology"/>
<dbReference type="InterPro" id="IPR039426">
    <property type="entry name" value="TonB-dep_rcpt-like"/>
</dbReference>
<evidence type="ECO:0000256" key="7">
    <source>
        <dbReference type="ARBA" id="ARBA00023237"/>
    </source>
</evidence>
<dbReference type="Proteomes" id="UP001523550">
    <property type="component" value="Unassembled WGS sequence"/>
</dbReference>
<name>A0ABT1G7M1_9GAMM</name>
<reference evidence="11 12" key="1">
    <citation type="submission" date="2022-03" db="EMBL/GenBank/DDBJ databases">
        <title>Genomic Encyclopedia of Type Strains, Phase III (KMG-III): the genomes of soil and plant-associated and newly described type strains.</title>
        <authorList>
            <person name="Whitman W."/>
        </authorList>
    </citation>
    <scope>NUCLEOTIDE SEQUENCE [LARGE SCALE GENOMIC DNA]</scope>
    <source>
        <strain evidence="11 12">BSker1</strain>
    </source>
</reference>
<feature type="chain" id="PRO_5046034715" evidence="9">
    <location>
        <begin position="21"/>
        <end position="646"/>
    </location>
</feature>
<dbReference type="InterPro" id="IPR037066">
    <property type="entry name" value="Plug_dom_sf"/>
</dbReference>
<dbReference type="InterPro" id="IPR012910">
    <property type="entry name" value="Plug_dom"/>
</dbReference>
<sequence length="646" mass="71520">MFRLRPAVFCLVCLPLLASASDHGLNLDTVVVHGSSLEETLPTDLSRYGAELWILDREVLDRSGVSDVGQALQGSVPGLFVSPRAGRGDYASVSLQGSRSEDVLWLVDGVRINNRLFGDTSPLDSISTHMIERIEVLKGGQGLFYGTQAVAGVVNIVLRKPGPESGGSMSGAVGSLGDRRLGGHVRGSDALGHWIVFAEQDQSEGYQPYRDEAYQENARRLPRGFNRTSYGGRYHLPLGQDQSLNLLFLRNDVRADFPRPVANFESFNDRSEHILSLKWDQQLSERTGYFLKAYWHEWWTDYTRLSLDQDGQVDVINDRDPWGFDDQGINLTARHITESGSELLGGLDYQRYQGEDFVLRIDGKAEAVAAAFVQYRPRLSFSPDSRLAVGARFNRSDFGGDQSIWNLSFAQPLPGHLELTAGAGSNFRLPSAFELFVVDEDFPAGNEDLSPEESLNFNLAVSGPLGLNAQWQVGGFYREIQDLISVADGMYINSERSVRVRGGEATLTVGGQTGWSGDLNLTWADAREKGQSQQIDGIPEWFINARVAWNAPQYGWQLQARHTGSNTSTLADFGPQQYGDFTVLDASAWRAFGAHGEHRLTVRLENLLDHRYASGVSQAMTPDGGPFQYETLGPPRNLQLAYGRRF</sequence>
<accession>A0ABT1G7M1</accession>
<dbReference type="SUPFAM" id="SSF56935">
    <property type="entry name" value="Porins"/>
    <property type="match status" value="1"/>
</dbReference>
<organism evidence="11 12">
    <name type="scientific">Natronospira proteinivora</name>
    <dbReference type="NCBI Taxonomy" id="1807133"/>
    <lineage>
        <taxon>Bacteria</taxon>
        <taxon>Pseudomonadati</taxon>
        <taxon>Pseudomonadota</taxon>
        <taxon>Gammaproteobacteria</taxon>
        <taxon>Natronospirales</taxon>
        <taxon>Natronospiraceae</taxon>
        <taxon>Natronospira</taxon>
    </lineage>
</organism>
<evidence type="ECO:0000256" key="1">
    <source>
        <dbReference type="ARBA" id="ARBA00004571"/>
    </source>
</evidence>
<keyword evidence="12" id="KW-1185">Reference proteome</keyword>
<dbReference type="InterPro" id="IPR036942">
    <property type="entry name" value="Beta-barrel_TonB_sf"/>
</dbReference>
<keyword evidence="2 8" id="KW-0813">Transport</keyword>
<evidence type="ECO:0000259" key="10">
    <source>
        <dbReference type="Pfam" id="PF07715"/>
    </source>
</evidence>
<evidence type="ECO:0000256" key="8">
    <source>
        <dbReference type="PROSITE-ProRule" id="PRU01360"/>
    </source>
</evidence>
<evidence type="ECO:0000256" key="3">
    <source>
        <dbReference type="ARBA" id="ARBA00022452"/>
    </source>
</evidence>
<dbReference type="Pfam" id="PF07715">
    <property type="entry name" value="Plug"/>
    <property type="match status" value="1"/>
</dbReference>
<gene>
    <name evidence="11" type="ORF">J2T60_000288</name>
</gene>
<dbReference type="Gene3D" id="2.40.170.20">
    <property type="entry name" value="TonB-dependent receptor, beta-barrel domain"/>
    <property type="match status" value="1"/>
</dbReference>
<keyword evidence="6 8" id="KW-0472">Membrane</keyword>
<evidence type="ECO:0000256" key="6">
    <source>
        <dbReference type="ARBA" id="ARBA00023136"/>
    </source>
</evidence>
<keyword evidence="11" id="KW-0675">Receptor</keyword>
<dbReference type="CDD" id="cd01347">
    <property type="entry name" value="ligand_gated_channel"/>
    <property type="match status" value="1"/>
</dbReference>
<keyword evidence="7 8" id="KW-0998">Cell outer membrane</keyword>
<evidence type="ECO:0000313" key="12">
    <source>
        <dbReference type="Proteomes" id="UP001523550"/>
    </source>
</evidence>